<reference evidence="2 3" key="1">
    <citation type="journal article" date="2013" name="Int. J. Syst. Evol. Microbiol.">
        <title>Marinoscillum luteum sp. nov., isolated from marine sediment.</title>
        <authorList>
            <person name="Cha I.T."/>
            <person name="Park S.J."/>
            <person name="Kim S.J."/>
            <person name="Kim J.G."/>
            <person name="Jung M.Y."/>
            <person name="Shin K.S."/>
            <person name="Kwon K.K."/>
            <person name="Yang S.H."/>
            <person name="Seo Y.S."/>
            <person name="Rhee S.K."/>
        </authorList>
    </citation>
    <scope>NUCLEOTIDE SEQUENCE [LARGE SCALE GENOMIC DNA]</scope>
    <source>
        <strain evidence="2 3">KCTC 23939</strain>
    </source>
</reference>
<comment type="caution">
    <text evidence="2">The sequence shown here is derived from an EMBL/GenBank/DDBJ whole genome shotgun (WGS) entry which is preliminary data.</text>
</comment>
<gene>
    <name evidence="2" type="ORF">ACHKAR_15695</name>
</gene>
<keyword evidence="2" id="KW-0378">Hydrolase</keyword>
<feature type="domain" description="M23ase beta-sheet core" evidence="1">
    <location>
        <begin position="137"/>
        <end position="234"/>
    </location>
</feature>
<dbReference type="SUPFAM" id="SSF51261">
    <property type="entry name" value="Duplicated hybrid motif"/>
    <property type="match status" value="1"/>
</dbReference>
<accession>A0ABW7NBH5</accession>
<organism evidence="2 3">
    <name type="scientific">Marinoscillum luteum</name>
    <dbReference type="NCBI Taxonomy" id="861051"/>
    <lineage>
        <taxon>Bacteria</taxon>
        <taxon>Pseudomonadati</taxon>
        <taxon>Bacteroidota</taxon>
        <taxon>Cytophagia</taxon>
        <taxon>Cytophagales</taxon>
        <taxon>Reichenbachiellaceae</taxon>
        <taxon>Marinoscillum</taxon>
    </lineage>
</organism>
<evidence type="ECO:0000313" key="3">
    <source>
        <dbReference type="Proteomes" id="UP001610063"/>
    </source>
</evidence>
<dbReference type="GO" id="GO:0016787">
    <property type="term" value="F:hydrolase activity"/>
    <property type="evidence" value="ECO:0007669"/>
    <property type="project" value="UniProtKB-KW"/>
</dbReference>
<evidence type="ECO:0000313" key="2">
    <source>
        <dbReference type="EMBL" id="MFH6984899.1"/>
    </source>
</evidence>
<dbReference type="PANTHER" id="PTHR21666:SF270">
    <property type="entry name" value="MUREIN HYDROLASE ACTIVATOR ENVC"/>
    <property type="match status" value="1"/>
</dbReference>
<dbReference type="Pfam" id="PF01551">
    <property type="entry name" value="Peptidase_M23"/>
    <property type="match status" value="1"/>
</dbReference>
<dbReference type="InterPro" id="IPR011055">
    <property type="entry name" value="Dup_hybrid_motif"/>
</dbReference>
<sequence length="267" mass="29933">MKYLLLLFIFPGMGVTMQEKGVTVFHEQLPDKSIRIFAKNLTEVPQSVKIEGTIKGMESSESLPMVLLVAPGETKYAFLLTPEKGTSYSYNYKYTYIQGDVTAVHNDDYVYQLPFRRGESYLVGQGYNERPTHMDQYAVDFNMDEGTTICAIRDGVVMQAVDNNSKGCPKEECTQYNNFILVRHEDGSIADYSHLKKRGALVTIGQEVKAGQPIGLSGSTGWASGPHLHLEVYVMRFSGQQSVKVEYHLNKGTIGIPRSMESYTQEL</sequence>
<keyword evidence="3" id="KW-1185">Reference proteome</keyword>
<evidence type="ECO:0000259" key="1">
    <source>
        <dbReference type="Pfam" id="PF01551"/>
    </source>
</evidence>
<dbReference type="InterPro" id="IPR050570">
    <property type="entry name" value="Cell_wall_metabolism_enzyme"/>
</dbReference>
<proteinExistence type="predicted"/>
<dbReference type="Gene3D" id="2.70.70.10">
    <property type="entry name" value="Glucose Permease (Domain IIA)"/>
    <property type="match status" value="1"/>
</dbReference>
<protein>
    <submittedName>
        <fullName evidence="2">M23 family metallopeptidase</fullName>
        <ecNumber evidence="2">3.4.24.-</ecNumber>
    </submittedName>
</protein>
<dbReference type="EC" id="3.4.24.-" evidence="2"/>
<dbReference type="RefSeq" id="WP_395418328.1">
    <property type="nucleotide sequence ID" value="NZ_JBIPKE010000019.1"/>
</dbReference>
<name>A0ABW7NBH5_9BACT</name>
<dbReference type="InterPro" id="IPR016047">
    <property type="entry name" value="M23ase_b-sheet_dom"/>
</dbReference>
<dbReference type="CDD" id="cd12797">
    <property type="entry name" value="M23_peptidase"/>
    <property type="match status" value="1"/>
</dbReference>
<dbReference type="PANTHER" id="PTHR21666">
    <property type="entry name" value="PEPTIDASE-RELATED"/>
    <property type="match status" value="1"/>
</dbReference>
<dbReference type="EMBL" id="JBIPKE010000019">
    <property type="protein sequence ID" value="MFH6984899.1"/>
    <property type="molecule type" value="Genomic_DNA"/>
</dbReference>
<dbReference type="Proteomes" id="UP001610063">
    <property type="component" value="Unassembled WGS sequence"/>
</dbReference>